<feature type="region of interest" description="Disordered" evidence="1">
    <location>
        <begin position="136"/>
        <end position="158"/>
    </location>
</feature>
<evidence type="ECO:0000313" key="2">
    <source>
        <dbReference type="EMBL" id="KAF4462613.1"/>
    </source>
</evidence>
<keyword evidence="3" id="KW-1185">Reference proteome</keyword>
<evidence type="ECO:0000313" key="3">
    <source>
        <dbReference type="Proteomes" id="UP000554235"/>
    </source>
</evidence>
<dbReference type="AlphaFoldDB" id="A0A8H4L7H4"/>
<evidence type="ECO:0000256" key="1">
    <source>
        <dbReference type="SAM" id="MobiDB-lite"/>
    </source>
</evidence>
<dbReference type="Proteomes" id="UP000554235">
    <property type="component" value="Unassembled WGS sequence"/>
</dbReference>
<gene>
    <name evidence="2" type="ORF">FALBO_10574</name>
</gene>
<reference evidence="2 3" key="1">
    <citation type="submission" date="2020-01" db="EMBL/GenBank/DDBJ databases">
        <title>Identification and distribution of gene clusters putatively required for synthesis of sphingolipid metabolism inhibitors in phylogenetically diverse species of the filamentous fungus Fusarium.</title>
        <authorList>
            <person name="Kim H.-S."/>
            <person name="Busman M."/>
            <person name="Brown D.W."/>
            <person name="Divon H."/>
            <person name="Uhlig S."/>
            <person name="Proctor R.H."/>
        </authorList>
    </citation>
    <scope>NUCLEOTIDE SEQUENCE [LARGE SCALE GENOMIC DNA]</scope>
    <source>
        <strain evidence="2 3">NRRL 20459</strain>
    </source>
</reference>
<comment type="caution">
    <text evidence="2">The sequence shown here is derived from an EMBL/GenBank/DDBJ whole genome shotgun (WGS) entry which is preliminary data.</text>
</comment>
<proteinExistence type="predicted"/>
<feature type="compositionally biased region" description="Basic and acidic residues" evidence="1">
    <location>
        <begin position="136"/>
        <end position="149"/>
    </location>
</feature>
<accession>A0A8H4L7H4</accession>
<organism evidence="2 3">
    <name type="scientific">Fusarium albosuccineum</name>
    <dbReference type="NCBI Taxonomy" id="1237068"/>
    <lineage>
        <taxon>Eukaryota</taxon>
        <taxon>Fungi</taxon>
        <taxon>Dikarya</taxon>
        <taxon>Ascomycota</taxon>
        <taxon>Pezizomycotina</taxon>
        <taxon>Sordariomycetes</taxon>
        <taxon>Hypocreomycetidae</taxon>
        <taxon>Hypocreales</taxon>
        <taxon>Nectriaceae</taxon>
        <taxon>Fusarium</taxon>
        <taxon>Fusarium decemcellulare species complex</taxon>
    </lineage>
</organism>
<protein>
    <submittedName>
        <fullName evidence="2">Uncharacterized protein</fullName>
    </submittedName>
</protein>
<dbReference type="EMBL" id="JAADYS010001503">
    <property type="protein sequence ID" value="KAF4462613.1"/>
    <property type="molecule type" value="Genomic_DNA"/>
</dbReference>
<name>A0A8H4L7H4_9HYPO</name>
<sequence length="391" mass="44027">MPMLATATNVEPPEVVQPMVDGDPGGERAARHWRRNQSAEAASIEGKGLIIYFNDAIDSDDLTFALALMKFVSNKPNVNVIWIIEPRKLFAGAAMANEERKECQDLTRLHVPEHGKPFKMLLAGLLSKSLLDERPDLSNEDRNLKREPSEPQGFTNKSISSAATQERLRVMKGSWMNITTCASIAGTNRLDELCHATSEPKSTRLFGGASLQLARNLRERGVAGKVECYHQVRSCDLKGKVLLVQYNLTMNIDAARDCFERSSEFLKFHIIPTHTTQSILWRLAGLKKPGGDLLFQIILGYSYHEDPLNMVRDREAREKKDAEDKFKVRDLIAFSFMMGLIQTGDKHLKPVDDAAKSYIHEEDPKGVFVCHRESSDERRNVMEIFKGQSLA</sequence>